<dbReference type="Proteomes" id="UP001596473">
    <property type="component" value="Unassembled WGS sequence"/>
</dbReference>
<reference evidence="3" key="1">
    <citation type="journal article" date="2019" name="Int. J. Syst. Evol. Microbiol.">
        <title>The Global Catalogue of Microorganisms (GCM) 10K type strain sequencing project: providing services to taxonomists for standard genome sequencing and annotation.</title>
        <authorList>
            <consortium name="The Broad Institute Genomics Platform"/>
            <consortium name="The Broad Institute Genome Sequencing Center for Infectious Disease"/>
            <person name="Wu L."/>
            <person name="Ma J."/>
        </authorList>
    </citation>
    <scope>NUCLEOTIDE SEQUENCE [LARGE SCALE GENOMIC DNA]</scope>
    <source>
        <strain evidence="3">CCUG 62945</strain>
    </source>
</reference>
<accession>A0ABW2R2T7</accession>
<evidence type="ECO:0000313" key="3">
    <source>
        <dbReference type="Proteomes" id="UP001596473"/>
    </source>
</evidence>
<organism evidence="2 3">
    <name type="scientific">Iodobacter arcticus</name>
    <dbReference type="NCBI Taxonomy" id="590593"/>
    <lineage>
        <taxon>Bacteria</taxon>
        <taxon>Pseudomonadati</taxon>
        <taxon>Pseudomonadota</taxon>
        <taxon>Betaproteobacteria</taxon>
        <taxon>Neisseriales</taxon>
        <taxon>Chitinibacteraceae</taxon>
        <taxon>Iodobacter</taxon>
    </lineage>
</organism>
<keyword evidence="3" id="KW-1185">Reference proteome</keyword>
<feature type="transmembrane region" description="Helical" evidence="1">
    <location>
        <begin position="12"/>
        <end position="34"/>
    </location>
</feature>
<comment type="caution">
    <text evidence="2">The sequence shown here is derived from an EMBL/GenBank/DDBJ whole genome shotgun (WGS) entry which is preliminary data.</text>
</comment>
<proteinExistence type="predicted"/>
<protein>
    <submittedName>
        <fullName evidence="2">DUF3592 domain-containing protein</fullName>
    </submittedName>
</protein>
<keyword evidence="1" id="KW-0812">Transmembrane</keyword>
<dbReference type="RefSeq" id="WP_380190169.1">
    <property type="nucleotide sequence ID" value="NZ_JBHTBQ010000046.1"/>
</dbReference>
<feature type="transmembrane region" description="Helical" evidence="1">
    <location>
        <begin position="144"/>
        <end position="167"/>
    </location>
</feature>
<name>A0ABW2R2T7_9NEIS</name>
<dbReference type="EMBL" id="JBHTBQ010000046">
    <property type="protein sequence ID" value="MFC7422221.1"/>
    <property type="molecule type" value="Genomic_DNA"/>
</dbReference>
<evidence type="ECO:0000313" key="2">
    <source>
        <dbReference type="EMBL" id="MFC7422221.1"/>
    </source>
</evidence>
<evidence type="ECO:0000256" key="1">
    <source>
        <dbReference type="SAM" id="Phobius"/>
    </source>
</evidence>
<sequence length="202" mass="23114">MRKTKNGVLSLYVSVVSILSFIGGGFAIYFSFIYGYSQWQAYQSQHWPHTTAVIEKIDFISSKHKSKTIFHAQIDYRYFVAHQVYRGEYQSSSTDTLAEQQEQWAAYSVGGPLSVAYQSFNPSVVFTRFDQHPWWLHAIKSVGLLLFSLLVFCMGSVLCLSMLGITYKEPRASKRERADSQRECRENAIARKKAQGSLRKKA</sequence>
<keyword evidence="1" id="KW-0472">Membrane</keyword>
<gene>
    <name evidence="2" type="ORF">ACFQNF_20385</name>
</gene>
<keyword evidence="1" id="KW-1133">Transmembrane helix</keyword>